<dbReference type="PANTHER" id="PTHR31542">
    <property type="entry name" value="39A RIBOSOMAL PROTEIN L50, MITOCHONDRIAL"/>
    <property type="match status" value="1"/>
</dbReference>
<organism evidence="8">
    <name type="scientific">Xenopsylla cheopis</name>
    <name type="common">Oriental rat flea</name>
    <name type="synonym">Pulex cheopis</name>
    <dbReference type="NCBI Taxonomy" id="163159"/>
    <lineage>
        <taxon>Eukaryota</taxon>
        <taxon>Metazoa</taxon>
        <taxon>Ecdysozoa</taxon>
        <taxon>Arthropoda</taxon>
        <taxon>Hexapoda</taxon>
        <taxon>Insecta</taxon>
        <taxon>Pterygota</taxon>
        <taxon>Neoptera</taxon>
        <taxon>Endopterygota</taxon>
        <taxon>Siphonaptera</taxon>
        <taxon>Pulicidae</taxon>
        <taxon>Xenopsyllinae</taxon>
        <taxon>Xenopsylla</taxon>
    </lineage>
</organism>
<reference evidence="8" key="1">
    <citation type="submission" date="2020-03" db="EMBL/GenBank/DDBJ databases">
        <title>Transcriptomic Profiling of the Digestive Tract of the Rat Flea, Xenopsylla cheopis, Following Blood Feeding and Infection with Yersinia pestis.</title>
        <authorList>
            <person name="Bland D.M."/>
            <person name="Martens C.A."/>
            <person name="Virtaneva K."/>
            <person name="Kanakabandi K."/>
            <person name="Long D."/>
            <person name="Rosenke R."/>
            <person name="Saturday G.A."/>
            <person name="Hoyt F.H."/>
            <person name="Bruno D.P."/>
            <person name="Ribeiro J.M.C."/>
            <person name="Hinnebusch J."/>
        </authorList>
    </citation>
    <scope>NUCLEOTIDE SEQUENCE</scope>
</reference>
<comment type="similarity">
    <text evidence="2">Belongs to the mitochondrion-specific ribosomal protein mL50 family.</text>
</comment>
<name>A0A6M2DHE5_XENCH</name>
<accession>A0A6M2DHE5</accession>
<dbReference type="InterPro" id="IPR018305">
    <property type="entry name" value="Ribosomal_m50"/>
</dbReference>
<proteinExistence type="inferred from homology"/>
<evidence type="ECO:0000256" key="1">
    <source>
        <dbReference type="ARBA" id="ARBA00004173"/>
    </source>
</evidence>
<sequence>MAALTRQVFGKISQDFTKYHLGARFYAKKSRYITPGPLFSQDNASIASKGFLRPQKAYDPPTDADSKVTEVCESLNIAVDNKTKLQGLDKFNVLNSCSAVFKHSIPNSLLFEIETVGDVKKFYRTPVVTVTPLEALKTMDLPPNLHVSYEYLRFHPDTDKLFGGQTAFPESSTLVTGLKYKNKYPGHIVTKKYDPESVR</sequence>
<dbReference type="AlphaFoldDB" id="A0A6M2DHE5"/>
<evidence type="ECO:0000256" key="7">
    <source>
        <dbReference type="ARBA" id="ARBA00035398"/>
    </source>
</evidence>
<dbReference type="PANTHER" id="PTHR31542:SF1">
    <property type="entry name" value="LARGE RIBOSOMAL SUBUNIT PROTEIN ML50"/>
    <property type="match status" value="1"/>
</dbReference>
<evidence type="ECO:0000256" key="2">
    <source>
        <dbReference type="ARBA" id="ARBA00008860"/>
    </source>
</evidence>
<evidence type="ECO:0000256" key="3">
    <source>
        <dbReference type="ARBA" id="ARBA00022980"/>
    </source>
</evidence>
<evidence type="ECO:0000313" key="8">
    <source>
        <dbReference type="EMBL" id="NOV44468.1"/>
    </source>
</evidence>
<dbReference type="EMBL" id="GIIL01000742">
    <property type="protein sequence ID" value="NOV44468.1"/>
    <property type="molecule type" value="Transcribed_RNA"/>
</dbReference>
<evidence type="ECO:0000256" key="6">
    <source>
        <dbReference type="ARBA" id="ARBA00035183"/>
    </source>
</evidence>
<comment type="subcellular location">
    <subcellularLocation>
        <location evidence="1">Mitochondrion</location>
    </subcellularLocation>
</comment>
<keyword evidence="5" id="KW-0687">Ribonucleoprotein</keyword>
<evidence type="ECO:0000256" key="5">
    <source>
        <dbReference type="ARBA" id="ARBA00023274"/>
    </source>
</evidence>
<dbReference type="GO" id="GO:0005762">
    <property type="term" value="C:mitochondrial large ribosomal subunit"/>
    <property type="evidence" value="ECO:0007669"/>
    <property type="project" value="TreeGrafter"/>
</dbReference>
<evidence type="ECO:0000256" key="4">
    <source>
        <dbReference type="ARBA" id="ARBA00023128"/>
    </source>
</evidence>
<keyword evidence="3 8" id="KW-0689">Ribosomal protein</keyword>
<keyword evidence="4" id="KW-0496">Mitochondrion</keyword>
<protein>
    <recommendedName>
        <fullName evidence="6">Large ribosomal subunit protein mL50</fullName>
    </recommendedName>
    <alternativeName>
        <fullName evidence="7">39S ribosomal protein L50, mitochondrial</fullName>
    </alternativeName>
</protein>